<dbReference type="SUPFAM" id="SSF69255">
    <property type="entry name" value="gp5 N-terminal domain-like"/>
    <property type="match status" value="1"/>
</dbReference>
<dbReference type="Gene3D" id="2.30.110.50">
    <property type="match status" value="1"/>
</dbReference>
<dbReference type="InterPro" id="IPR047702">
    <property type="entry name" value="VgrG-rel"/>
</dbReference>
<dbReference type="Gene3D" id="4.10.220.110">
    <property type="match status" value="1"/>
</dbReference>
<sequence length="567" mass="61273">MPPQTGTKSEQHVASMTVAVDGQPLDPKFRDFLHEVKVVDSLILPDTALVRITDPKGENIDTNPLKIGAKLEIKAGELDAKSTTTIFKGQIAAVEPEFTPQGVVISARAYDEAHKLNRQKKTRTFQQVSASDMVKKVVGESGLAAGKIEATSVVHEFFQQSNETDWDFLWRLALMHDFEVVVVDGKLDFRKANVATGAVKSLRWGENLTTFRPRMSGVQQVDTVQVRAWDPKNKQVVNGNASNAQTTSQAGVQRSSVANDLGGGKTMVADRIAANNGEANEIAKATLQRMADAFYEADGVALGSPEIKAGGKVKIEGVGTKFGGEFTVSSSTHTYHGHRGYNTSFQISGRSARTLTELIRPPANREWTNSLVVGVVTNNNDPEQMGRVRVKYPSLSDSEESAWARVATPSTGNARGLLMLPQVNEEVIVGFEHGDSRRPVVLGSTFNGRDKPGPDLLQNRDGSFAVLSNEKIHQHSKKDFEIKSDQNMVVEIRQDEKTTVKGNSTHDTTGNNKQKAQTFVVEAGSSMTVKGVSVNVEATAALTLKGATVNIQGSGPVSIKGMPINIG</sequence>
<name>A0ABT4RW27_9ACTN</name>
<evidence type="ECO:0000313" key="4">
    <source>
        <dbReference type="Proteomes" id="UP001147700"/>
    </source>
</evidence>
<dbReference type="RefSeq" id="WP_202956766.1">
    <property type="nucleotide sequence ID" value="NZ_JAPCID010000091.1"/>
</dbReference>
<feature type="region of interest" description="Disordered" evidence="1">
    <location>
        <begin position="236"/>
        <end position="257"/>
    </location>
</feature>
<dbReference type="Gene3D" id="3.55.50.10">
    <property type="entry name" value="Baseplate protein-like domains"/>
    <property type="match status" value="1"/>
</dbReference>
<dbReference type="SUPFAM" id="SSF69349">
    <property type="entry name" value="Phage fibre proteins"/>
    <property type="match status" value="1"/>
</dbReference>
<dbReference type="Pfam" id="PF04717">
    <property type="entry name" value="Phage_base_V"/>
    <property type="match status" value="1"/>
</dbReference>
<evidence type="ECO:0000259" key="2">
    <source>
        <dbReference type="Pfam" id="PF04717"/>
    </source>
</evidence>
<feature type="domain" description="Gp5/Type VI secretion system Vgr protein OB-fold" evidence="2">
    <location>
        <begin position="373"/>
        <end position="446"/>
    </location>
</feature>
<dbReference type="Pfam" id="PF05954">
    <property type="entry name" value="Phage_GPD"/>
    <property type="match status" value="1"/>
</dbReference>
<organism evidence="3 4">
    <name type="scientific">Solirubrobacter deserti</name>
    <dbReference type="NCBI Taxonomy" id="2282478"/>
    <lineage>
        <taxon>Bacteria</taxon>
        <taxon>Bacillati</taxon>
        <taxon>Actinomycetota</taxon>
        <taxon>Thermoleophilia</taxon>
        <taxon>Solirubrobacterales</taxon>
        <taxon>Solirubrobacteraceae</taxon>
        <taxon>Solirubrobacter</taxon>
    </lineage>
</organism>
<dbReference type="EMBL" id="JAPCID010000091">
    <property type="protein sequence ID" value="MDA0142450.1"/>
    <property type="molecule type" value="Genomic_DNA"/>
</dbReference>
<keyword evidence="4" id="KW-1185">Reference proteome</keyword>
<protein>
    <submittedName>
        <fullName evidence="3">VgrG-related protein</fullName>
    </submittedName>
</protein>
<dbReference type="NCBIfam" id="NF033848">
    <property type="entry name" value="VgrG_rel"/>
    <property type="match status" value="1"/>
</dbReference>
<dbReference type="InterPro" id="IPR037026">
    <property type="entry name" value="Vgr_OB-fold_dom_sf"/>
</dbReference>
<accession>A0ABT4RW27</accession>
<dbReference type="SUPFAM" id="SSF69279">
    <property type="entry name" value="Phage tail proteins"/>
    <property type="match status" value="1"/>
</dbReference>
<reference evidence="3" key="1">
    <citation type="submission" date="2022-10" db="EMBL/GenBank/DDBJ databases">
        <title>The WGS of Solirubrobacter sp. CPCC 204708.</title>
        <authorList>
            <person name="Jiang Z."/>
        </authorList>
    </citation>
    <scope>NUCLEOTIDE SEQUENCE</scope>
    <source>
        <strain evidence="3">CPCC 204708</strain>
    </source>
</reference>
<comment type="caution">
    <text evidence="3">The sequence shown here is derived from an EMBL/GenBank/DDBJ whole genome shotgun (WGS) entry which is preliminary data.</text>
</comment>
<gene>
    <name evidence="3" type="ORF">OJ962_33510</name>
</gene>
<evidence type="ECO:0000313" key="3">
    <source>
        <dbReference type="EMBL" id="MDA0142450.1"/>
    </source>
</evidence>
<dbReference type="InterPro" id="IPR006531">
    <property type="entry name" value="Gp5/Vgr_OB"/>
</dbReference>
<dbReference type="Gene3D" id="2.40.50.230">
    <property type="entry name" value="Gp5 N-terminal domain"/>
    <property type="match status" value="1"/>
</dbReference>
<evidence type="ECO:0000256" key="1">
    <source>
        <dbReference type="SAM" id="MobiDB-lite"/>
    </source>
</evidence>
<proteinExistence type="predicted"/>
<dbReference type="Proteomes" id="UP001147700">
    <property type="component" value="Unassembled WGS sequence"/>
</dbReference>